<feature type="compositionally biased region" description="Basic residues" evidence="1">
    <location>
        <begin position="38"/>
        <end position="48"/>
    </location>
</feature>
<proteinExistence type="predicted"/>
<sequence>MFWSQVCGFGVLSIFPLRNVTSSRTSHPSHSEPPHIQHCPHHWRRGGSAKKPPPPSPNSSSANSRSLETHPTHTALPPSSAKSSPRTPTLASSSPTDRSVEESVTILMKTIINHFGQVNCYANVEDEGKYMLVQEPITCMEKKYRLITPITSIRCPFKCGSIVMSAVVIASPNKAAYMRMKYLTNGLTKAAAQDCNIRSHAILLGTSIPNPRRHHVRDHLPRVQASKIADLGVHRGASS</sequence>
<dbReference type="GeneID" id="85349912"/>
<reference evidence="2" key="1">
    <citation type="submission" date="2023-06" db="EMBL/GenBank/DDBJ databases">
        <authorList>
            <consortium name="Lawrence Berkeley National Laboratory"/>
            <person name="Ahrendt S."/>
            <person name="Sahu N."/>
            <person name="Indic B."/>
            <person name="Wong-Bajracharya J."/>
            <person name="Merenyi Z."/>
            <person name="Ke H.-M."/>
            <person name="Monk M."/>
            <person name="Kocsube S."/>
            <person name="Drula E."/>
            <person name="Lipzen A."/>
            <person name="Balint B."/>
            <person name="Henrissat B."/>
            <person name="Andreopoulos B."/>
            <person name="Martin F.M."/>
            <person name="Harder C.B."/>
            <person name="Rigling D."/>
            <person name="Ford K.L."/>
            <person name="Foster G.D."/>
            <person name="Pangilinan J."/>
            <person name="Papanicolaou A."/>
            <person name="Barry K."/>
            <person name="LaButti K."/>
            <person name="Viragh M."/>
            <person name="Koriabine M."/>
            <person name="Yan M."/>
            <person name="Riley R."/>
            <person name="Champramary S."/>
            <person name="Plett K.L."/>
            <person name="Tsai I.J."/>
            <person name="Slot J."/>
            <person name="Sipos G."/>
            <person name="Plett J."/>
            <person name="Nagy L.G."/>
            <person name="Grigoriev I.V."/>
        </authorList>
    </citation>
    <scope>NUCLEOTIDE SEQUENCE</scope>
    <source>
        <strain evidence="2">CCBAS 213</strain>
    </source>
</reference>
<dbReference type="EMBL" id="JAUEPS010000096">
    <property type="protein sequence ID" value="KAK0438537.1"/>
    <property type="molecule type" value="Genomic_DNA"/>
</dbReference>
<protein>
    <submittedName>
        <fullName evidence="2">Uncharacterized protein</fullName>
    </submittedName>
</protein>
<evidence type="ECO:0000256" key="1">
    <source>
        <dbReference type="SAM" id="MobiDB-lite"/>
    </source>
</evidence>
<name>A0AA39JAU1_ARMTA</name>
<gene>
    <name evidence="2" type="ORF">EV420DRAFT_1209100</name>
</gene>
<organism evidence="2 3">
    <name type="scientific">Armillaria tabescens</name>
    <name type="common">Ringless honey mushroom</name>
    <name type="synonym">Agaricus tabescens</name>
    <dbReference type="NCBI Taxonomy" id="1929756"/>
    <lineage>
        <taxon>Eukaryota</taxon>
        <taxon>Fungi</taxon>
        <taxon>Dikarya</taxon>
        <taxon>Basidiomycota</taxon>
        <taxon>Agaricomycotina</taxon>
        <taxon>Agaricomycetes</taxon>
        <taxon>Agaricomycetidae</taxon>
        <taxon>Agaricales</taxon>
        <taxon>Marasmiineae</taxon>
        <taxon>Physalacriaceae</taxon>
        <taxon>Desarmillaria</taxon>
    </lineage>
</organism>
<feature type="compositionally biased region" description="Polar residues" evidence="1">
    <location>
        <begin position="80"/>
        <end position="97"/>
    </location>
</feature>
<feature type="region of interest" description="Disordered" evidence="1">
    <location>
        <begin position="21"/>
        <end position="99"/>
    </location>
</feature>
<comment type="caution">
    <text evidence="2">The sequence shown here is derived from an EMBL/GenBank/DDBJ whole genome shotgun (WGS) entry which is preliminary data.</text>
</comment>
<accession>A0AA39JAU1</accession>
<dbReference type="RefSeq" id="XP_060322981.1">
    <property type="nucleotide sequence ID" value="XM_060466364.1"/>
</dbReference>
<evidence type="ECO:0000313" key="2">
    <source>
        <dbReference type="EMBL" id="KAK0438537.1"/>
    </source>
</evidence>
<keyword evidence="3" id="KW-1185">Reference proteome</keyword>
<evidence type="ECO:0000313" key="3">
    <source>
        <dbReference type="Proteomes" id="UP001175211"/>
    </source>
</evidence>
<dbReference type="AlphaFoldDB" id="A0AA39JAU1"/>
<dbReference type="Proteomes" id="UP001175211">
    <property type="component" value="Unassembled WGS sequence"/>
</dbReference>